<feature type="transmembrane region" description="Helical" evidence="1">
    <location>
        <begin position="81"/>
        <end position="105"/>
    </location>
</feature>
<feature type="transmembrane region" description="Helical" evidence="1">
    <location>
        <begin position="135"/>
        <end position="154"/>
    </location>
</feature>
<name>D4E752_SEROD</name>
<keyword evidence="1" id="KW-1133">Transmembrane helix</keyword>
<dbReference type="EMBL" id="ADBY01000054">
    <property type="protein sequence ID" value="EFE94428.1"/>
    <property type="molecule type" value="Genomic_DNA"/>
</dbReference>
<feature type="transmembrane region" description="Helical" evidence="1">
    <location>
        <begin position="23"/>
        <end position="46"/>
    </location>
</feature>
<gene>
    <name evidence="2" type="ORF">HMPREF0758_4002</name>
</gene>
<feature type="transmembrane region" description="Helical" evidence="1">
    <location>
        <begin position="112"/>
        <end position="129"/>
    </location>
</feature>
<keyword evidence="3" id="KW-1185">Reference proteome</keyword>
<comment type="caution">
    <text evidence="2">The sequence shown here is derived from an EMBL/GenBank/DDBJ whole genome shotgun (WGS) entry which is preliminary data.</text>
</comment>
<feature type="transmembrane region" description="Helical" evidence="1">
    <location>
        <begin position="191"/>
        <end position="209"/>
    </location>
</feature>
<evidence type="ECO:0000256" key="1">
    <source>
        <dbReference type="SAM" id="Phobius"/>
    </source>
</evidence>
<dbReference type="AlphaFoldDB" id="D4E752"/>
<accession>D4E752</accession>
<sequence length="458" mass="51641">MELSDINSLASKYDDSAVFSHRVILLSQGIIKGTIMIRLIVLLLGAQALHRQRRALQLFGWFWIIVGVLMLIDVLQDGRSLLALDALALMLALEGVVAISAALVIGGSGRPVLLKGLGFIFMAFLVLDVPADGNIVSSVVFGSALLLDGVVRIASSTVIQHSRWKIVALAGSGELLLSLMIFIGWPAPHRMTVPFCLGLMMILSGWALLRISRRLMHFTLNRQDTESPSHTATQPLTVYVWTPLGTAKDARRRYIVDRYIAAVDGSGVISTGHAALERAPDIYISHYPRDEIDRSAQDFRRLLHAGEQNNVAGRFLPSLQQETAEWCPPDKHIHFCRYNSSALRTFWQHYRQDDTYNLTRRNCSTTVISALDSALEGVLGGRQLWRRFLMLLLDPNLWVLAMLRSRGESMTWTPGLVLDYTRMLKQVTERQDQRWLLKLRKLAQRLAAIPRRQRRQKF</sequence>
<dbReference type="Proteomes" id="UP000005723">
    <property type="component" value="Unassembled WGS sequence"/>
</dbReference>
<dbReference type="STRING" id="667129.HMPREF0758_4002"/>
<evidence type="ECO:0000313" key="3">
    <source>
        <dbReference type="Proteomes" id="UP000005723"/>
    </source>
</evidence>
<organism evidence="2 3">
    <name type="scientific">Serratia odorifera DSM 4582</name>
    <dbReference type="NCBI Taxonomy" id="667129"/>
    <lineage>
        <taxon>Bacteria</taxon>
        <taxon>Pseudomonadati</taxon>
        <taxon>Pseudomonadota</taxon>
        <taxon>Gammaproteobacteria</taxon>
        <taxon>Enterobacterales</taxon>
        <taxon>Yersiniaceae</taxon>
        <taxon>Serratia</taxon>
    </lineage>
</organism>
<feature type="transmembrane region" description="Helical" evidence="1">
    <location>
        <begin position="58"/>
        <end position="75"/>
    </location>
</feature>
<keyword evidence="1" id="KW-0812">Transmembrane</keyword>
<reference evidence="2 3" key="1">
    <citation type="submission" date="2010-01" db="EMBL/GenBank/DDBJ databases">
        <authorList>
            <person name="Muzny D."/>
            <person name="Qin X."/>
            <person name="Deng J."/>
            <person name="Jiang H."/>
            <person name="Liu Y."/>
            <person name="Qu J."/>
            <person name="Song X.-Z."/>
            <person name="Zhang L."/>
            <person name="Thornton R."/>
            <person name="Coyle M."/>
            <person name="Francisco L."/>
            <person name="Jackson L."/>
            <person name="Javaid M."/>
            <person name="Korchina V."/>
            <person name="Kovar C."/>
            <person name="Mata R."/>
            <person name="Mathew T."/>
            <person name="Ngo R."/>
            <person name="Nguyen L."/>
            <person name="Nguyen N."/>
            <person name="Okwuonu G."/>
            <person name="Ongeri F."/>
            <person name="Pham C."/>
            <person name="Simmons D."/>
            <person name="Wilczek-Boney K."/>
            <person name="Hale W."/>
            <person name="Jakkamsetti A."/>
            <person name="Pham P."/>
            <person name="Ruth R."/>
            <person name="San Lucas F."/>
            <person name="Warren J."/>
            <person name="Zhang J."/>
            <person name="Zhao Z."/>
            <person name="Zhou C."/>
            <person name="Zhu D."/>
            <person name="Lee S."/>
            <person name="Bess C."/>
            <person name="Blankenburg K."/>
            <person name="Forbes L."/>
            <person name="Fu Q."/>
            <person name="Gubbala S."/>
            <person name="Hirani K."/>
            <person name="Jayaseelan J.C."/>
            <person name="Lara F."/>
            <person name="Munidasa M."/>
            <person name="Palculict T."/>
            <person name="Patil S."/>
            <person name="Pu L.-L."/>
            <person name="Saada N."/>
            <person name="Tang L."/>
            <person name="Weissenberger G."/>
            <person name="Zhu Y."/>
            <person name="Hemphill L."/>
            <person name="Shang Y."/>
            <person name="Youmans B."/>
            <person name="Ayvaz T."/>
            <person name="Ross M."/>
            <person name="Santibanez J."/>
            <person name="Aqrawi P."/>
            <person name="Gross S."/>
            <person name="Joshi V."/>
            <person name="Fowler G."/>
            <person name="Nazareth L."/>
            <person name="Reid J."/>
            <person name="Worley K."/>
            <person name="Petrosino J."/>
            <person name="Highlander S."/>
            <person name="Gibbs R."/>
        </authorList>
    </citation>
    <scope>NUCLEOTIDE SEQUENCE [LARGE SCALE GENOMIC DNA]</scope>
    <source>
        <strain evidence="2 3">DSM 4582</strain>
    </source>
</reference>
<keyword evidence="1" id="KW-0472">Membrane</keyword>
<evidence type="ECO:0000313" key="2">
    <source>
        <dbReference type="EMBL" id="EFE94428.1"/>
    </source>
</evidence>
<dbReference type="HOGENOM" id="CLU_031762_0_0_6"/>
<protein>
    <recommendedName>
        <fullName evidence="4">Protease</fullName>
    </recommendedName>
</protein>
<feature type="transmembrane region" description="Helical" evidence="1">
    <location>
        <begin position="166"/>
        <end position="185"/>
    </location>
</feature>
<proteinExistence type="predicted"/>
<evidence type="ECO:0008006" key="4">
    <source>
        <dbReference type="Google" id="ProtNLM"/>
    </source>
</evidence>